<dbReference type="EMBL" id="DS239411">
    <property type="protein sequence ID" value="EDP31729.1"/>
    <property type="molecule type" value="Genomic_DNA"/>
</dbReference>
<protein>
    <submittedName>
        <fullName evidence="1">Uncharacterized protein</fullName>
    </submittedName>
</protein>
<sequence length="90" mass="10618">MDEWDTKSVVIVMKGLHKLEEFPALHKKWSEMEKSVQEVLISAVEKPMIEEFLEQIEFTGKSSEMEISETLTLEEKQDVMRMMISLSRHF</sequence>
<organism evidence="1">
    <name type="scientific">Brugia malayi</name>
    <name type="common">Filarial nematode worm</name>
    <dbReference type="NCBI Taxonomy" id="6279"/>
    <lineage>
        <taxon>Eukaryota</taxon>
        <taxon>Metazoa</taxon>
        <taxon>Ecdysozoa</taxon>
        <taxon>Nematoda</taxon>
        <taxon>Chromadorea</taxon>
        <taxon>Rhabditida</taxon>
        <taxon>Spirurina</taxon>
        <taxon>Spiruromorpha</taxon>
        <taxon>Filarioidea</taxon>
        <taxon>Onchocercidae</taxon>
        <taxon>Brugia</taxon>
    </lineage>
</organism>
<reference evidence="1" key="1">
    <citation type="journal article" date="2007" name="Science">
        <title>Draft genome of the filarial nematode parasite Brugia malayi.</title>
        <authorList>
            <person name="Ghedin E."/>
            <person name="Wang S."/>
            <person name="Spiro D."/>
            <person name="Caler E."/>
            <person name="Zhao Q."/>
            <person name="Crabtree J."/>
            <person name="Allen J.E."/>
            <person name="Delcher A.L."/>
            <person name="Guiliano D.B."/>
            <person name="Miranda-Saavedra D."/>
            <person name="Angiuoli S.V."/>
            <person name="Creasy T."/>
            <person name="Amedeo P."/>
            <person name="Haas B."/>
            <person name="El-Sayed N.M."/>
            <person name="Wortman J.R."/>
            <person name="Feldblyum T."/>
            <person name="Tallon L."/>
            <person name="Schatz M."/>
            <person name="Shumway M."/>
            <person name="Koo H."/>
            <person name="Salzberg S.L."/>
            <person name="Schobel S."/>
            <person name="Pertea M."/>
            <person name="Pop M."/>
            <person name="White O."/>
            <person name="Barton G.J."/>
            <person name="Carlow C.K."/>
            <person name="Crawford M.J."/>
            <person name="Daub J."/>
            <person name="Dimmic M.W."/>
            <person name="Estes C.F."/>
            <person name="Foster J.M."/>
            <person name="Ganatra M."/>
            <person name="Gregory W.F."/>
            <person name="Johnson N.M."/>
            <person name="Jin J."/>
            <person name="Komuniecki R."/>
            <person name="Korf I."/>
            <person name="Kumar S."/>
            <person name="Laney S."/>
            <person name="Li B.W."/>
            <person name="Li W."/>
            <person name="Lindblom T.H."/>
            <person name="Lustigman S."/>
            <person name="Ma D."/>
            <person name="Maina C.V."/>
            <person name="Martin D.M."/>
            <person name="McCarter J.P."/>
            <person name="McReynolds L."/>
            <person name="Mitreva M."/>
            <person name="Nutman T.B."/>
            <person name="Parkinson J."/>
            <person name="Peregrin-Alvarez J.M."/>
            <person name="Poole C."/>
            <person name="Ren Q."/>
            <person name="Saunders L."/>
            <person name="Sluder A.E."/>
            <person name="Smith K."/>
            <person name="Stanke M."/>
            <person name="Unnasch T.R."/>
            <person name="Ware J."/>
            <person name="Wei A.D."/>
            <person name="Weil G."/>
            <person name="Williams D.J."/>
            <person name="Zhang Y."/>
            <person name="Williams S.A."/>
            <person name="Fraser-Liggett C."/>
            <person name="Slatko B."/>
            <person name="Blaxter M.L."/>
            <person name="Scott A.L."/>
        </authorList>
    </citation>
    <scope>NUCLEOTIDE SEQUENCE [LARGE SCALE GENOMIC DNA]</scope>
</reference>
<accession>A8PXP9</accession>
<name>A8PXP9_BRUMA</name>
<proteinExistence type="predicted"/>
<dbReference type="AlphaFoldDB" id="A8PXP9"/>
<gene>
    <name evidence="1" type="ORF">Bm1_37355</name>
</gene>
<evidence type="ECO:0000313" key="1">
    <source>
        <dbReference type="EMBL" id="EDP31729.1"/>
    </source>
</evidence>